<dbReference type="InterPro" id="IPR008979">
    <property type="entry name" value="Galactose-bd-like_sf"/>
</dbReference>
<dbReference type="SUPFAM" id="SSF51445">
    <property type="entry name" value="(Trans)glycosidases"/>
    <property type="match status" value="1"/>
</dbReference>
<dbReference type="Gene3D" id="3.20.20.70">
    <property type="entry name" value="Aldolase class I"/>
    <property type="match status" value="1"/>
</dbReference>
<dbReference type="InterPro" id="IPR013785">
    <property type="entry name" value="Aldolase_TIM"/>
</dbReference>
<evidence type="ECO:0000256" key="1">
    <source>
        <dbReference type="ARBA" id="ARBA00022801"/>
    </source>
</evidence>
<keyword evidence="2" id="KW-0326">Glycosidase</keyword>
<dbReference type="SMART" id="SM00776">
    <property type="entry name" value="NPCBM"/>
    <property type="match status" value="1"/>
</dbReference>
<evidence type="ECO:0000313" key="5">
    <source>
        <dbReference type="EMBL" id="GIE20534.1"/>
    </source>
</evidence>
<feature type="domain" description="Glycosyl hydrolase family 98 putative carbohydrate-binding module" evidence="4">
    <location>
        <begin position="719"/>
        <end position="864"/>
    </location>
</feature>
<dbReference type="InterPro" id="IPR038637">
    <property type="entry name" value="NPCBM_sf"/>
</dbReference>
<dbReference type="InterPro" id="IPR029483">
    <property type="entry name" value="GH97_C"/>
</dbReference>
<sequence length="866" mass="91864">MQLLSIVLTLALTAPAPVPLREPESWSVTGPGGAVTARLGLDDAGRLSFGVDRQGAVVLAPAPIGLTTSAADLSAGLSFTGRHGRTVRERYTRTTGKQLTRDVTLTESTFSFDRDGTRLDVVVRVSSEGAAYRYVLPASATITGEASSYSLPVDAPAWLLPYTPNYEETRVPTTAGAAATGDYGFPSLFRVGGNYALLTESDVDGRYDGGRLTHAVGSGAYTVSLADPLITSAGPLSTPWRVAVVGDLATVTGSMLVDDLAPASRLSDTSWVRPGMVAWSWLSEHSSPADPARQKQYIDFAARNGWPFVLIDEGWSDAWVPEVVRYARARGVDVLLWLRWTDLDTEQERATRLPQLRAWGVAGVKVDFMDSDSQERFRWYDEILAATAAQHLMVNFHGATIPRGIQRTWPHVMTMEAVRGAEQFTTRAATNTIFPYTRNVPGGMDYTPVTWAVTDRDTTDAHEVALALVYESGWTHLADKPETYESHPLALRTLSRLPTTWDESRLLSGAPGQETVIARRHGDRWYVGGISALPAHTVTAGLGMLGDGRYLAETLTDGDHGLERTSRIVRRGDTLSVPVAGNGGFVTVLCAYTGSASCDEPVRQVPATTLALSGGPESVKAVFTLPAGGPLRSVRLEPRAPRGWSTTGAPVTAATLRGGESITGAWTFTPGPDVPPGPVDLPIAATFTFAGDPGYPDSPGAQRVHVEQVVHTLVPPPDPTGTPDVSALPFLTESNGYGPVERDRSNGEADGGDGNPLTMRGTVYDTGLGMHAPGEVTVWLGGACDGFSARVGIDDEVTSPGSVDFQVLGDGVPLAASGVVRSADPPAALTADVTGVRILTLRATDGGDGKNFDHADWALARLSCAA</sequence>
<name>A0ABQ3ZPU0_9ACTN</name>
<dbReference type="Pfam" id="PF10633">
    <property type="entry name" value="NPCBM_assoc"/>
    <property type="match status" value="1"/>
</dbReference>
<dbReference type="InterPro" id="IPR052720">
    <property type="entry name" value="Glycosyl_hydrolase_97"/>
</dbReference>
<dbReference type="Proteomes" id="UP000603200">
    <property type="component" value="Unassembled WGS sequence"/>
</dbReference>
<dbReference type="InterPro" id="IPR029486">
    <property type="entry name" value="GH97_N"/>
</dbReference>
<dbReference type="InterPro" id="IPR013222">
    <property type="entry name" value="Glyco_hyd_98_carb-bd"/>
</dbReference>
<dbReference type="Pfam" id="PF14509">
    <property type="entry name" value="GH97_C"/>
    <property type="match status" value="1"/>
</dbReference>
<dbReference type="RefSeq" id="WP_203837692.1">
    <property type="nucleotide sequence ID" value="NZ_BAAATV010000008.1"/>
</dbReference>
<dbReference type="SUPFAM" id="SSF49785">
    <property type="entry name" value="Galactose-binding domain-like"/>
    <property type="match status" value="1"/>
</dbReference>
<feature type="region of interest" description="Disordered" evidence="3">
    <location>
        <begin position="729"/>
        <end position="758"/>
    </location>
</feature>
<dbReference type="Pfam" id="PF08305">
    <property type="entry name" value="NPCBM"/>
    <property type="match status" value="1"/>
</dbReference>
<keyword evidence="1" id="KW-0378">Hydrolase</keyword>
<evidence type="ECO:0000259" key="4">
    <source>
        <dbReference type="SMART" id="SM00776"/>
    </source>
</evidence>
<comment type="caution">
    <text evidence="5">The sequence shown here is derived from an EMBL/GenBank/DDBJ whole genome shotgun (WGS) entry which is preliminary data.</text>
</comment>
<protein>
    <recommendedName>
        <fullName evidence="4">Glycosyl hydrolase family 98 putative carbohydrate-binding module domain-containing protein</fullName>
    </recommendedName>
</protein>
<organism evidence="5 6">
    <name type="scientific">Winogradskya humida</name>
    <dbReference type="NCBI Taxonomy" id="113566"/>
    <lineage>
        <taxon>Bacteria</taxon>
        <taxon>Bacillati</taxon>
        <taxon>Actinomycetota</taxon>
        <taxon>Actinomycetes</taxon>
        <taxon>Micromonosporales</taxon>
        <taxon>Micromonosporaceae</taxon>
        <taxon>Winogradskya</taxon>
    </lineage>
</organism>
<accession>A0ABQ3ZPU0</accession>
<evidence type="ECO:0000256" key="2">
    <source>
        <dbReference type="ARBA" id="ARBA00023295"/>
    </source>
</evidence>
<dbReference type="Gene3D" id="2.60.40.1180">
    <property type="entry name" value="Golgi alpha-mannosidase II"/>
    <property type="match status" value="1"/>
</dbReference>
<dbReference type="Pfam" id="PF10566">
    <property type="entry name" value="Glyco_hydro_97"/>
    <property type="match status" value="1"/>
</dbReference>
<dbReference type="InterPro" id="IPR014718">
    <property type="entry name" value="GH-type_carb-bd"/>
</dbReference>
<dbReference type="InterPro" id="IPR019563">
    <property type="entry name" value="GH97_catalytic"/>
</dbReference>
<evidence type="ECO:0000256" key="3">
    <source>
        <dbReference type="SAM" id="MobiDB-lite"/>
    </source>
</evidence>
<dbReference type="EMBL" id="BOMN01000041">
    <property type="protein sequence ID" value="GIE20534.1"/>
    <property type="molecule type" value="Genomic_DNA"/>
</dbReference>
<evidence type="ECO:0000313" key="6">
    <source>
        <dbReference type="Proteomes" id="UP000603200"/>
    </source>
</evidence>
<dbReference type="PANTHER" id="PTHR35803:SF2">
    <property type="entry name" value="RETAINING ALPHA-GALACTOSIDASE"/>
    <property type="match status" value="1"/>
</dbReference>
<dbReference type="InterPro" id="IPR013780">
    <property type="entry name" value="Glyco_hydro_b"/>
</dbReference>
<dbReference type="Gene3D" id="2.60.120.1060">
    <property type="entry name" value="NPCBM/NEW2 domain"/>
    <property type="match status" value="1"/>
</dbReference>
<dbReference type="Pfam" id="PF14508">
    <property type="entry name" value="GH97_N"/>
    <property type="match status" value="1"/>
</dbReference>
<dbReference type="Gene3D" id="2.70.98.10">
    <property type="match status" value="1"/>
</dbReference>
<dbReference type="InterPro" id="IPR018905">
    <property type="entry name" value="A-galactase_NEW3"/>
</dbReference>
<dbReference type="InterPro" id="IPR017853">
    <property type="entry name" value="GH"/>
</dbReference>
<proteinExistence type="predicted"/>
<keyword evidence="6" id="KW-1185">Reference proteome</keyword>
<gene>
    <name evidence="5" type="ORF">Ahu01nite_036360</name>
</gene>
<reference evidence="5 6" key="1">
    <citation type="submission" date="2021-01" db="EMBL/GenBank/DDBJ databases">
        <title>Whole genome shotgun sequence of Actinoplanes humidus NBRC 14915.</title>
        <authorList>
            <person name="Komaki H."/>
            <person name="Tamura T."/>
        </authorList>
    </citation>
    <scope>NUCLEOTIDE SEQUENCE [LARGE SCALE GENOMIC DNA]</scope>
    <source>
        <strain evidence="5 6">NBRC 14915</strain>
    </source>
</reference>
<dbReference type="PANTHER" id="PTHR35803">
    <property type="entry name" value="GLUCAN 1,4-ALPHA-GLUCOSIDASE SUSB-RELATED"/>
    <property type="match status" value="1"/>
</dbReference>